<gene>
    <name evidence="3" type="ORF">QP460_008660</name>
</gene>
<evidence type="ECO:0000256" key="1">
    <source>
        <dbReference type="SAM" id="MobiDB-lite"/>
    </source>
</evidence>
<dbReference type="InterPro" id="IPR000073">
    <property type="entry name" value="AB_hydrolase_1"/>
</dbReference>
<name>A0AAW9SR45_CORAY</name>
<proteinExistence type="predicted"/>
<dbReference type="EMBL" id="JASOOY020000031">
    <property type="protein sequence ID" value="MEO3717660.1"/>
    <property type="molecule type" value="Genomic_DNA"/>
</dbReference>
<evidence type="ECO:0000259" key="2">
    <source>
        <dbReference type="Pfam" id="PF12697"/>
    </source>
</evidence>
<dbReference type="GO" id="GO:0016787">
    <property type="term" value="F:hydrolase activity"/>
    <property type="evidence" value="ECO:0007669"/>
    <property type="project" value="UniProtKB-KW"/>
</dbReference>
<evidence type="ECO:0000313" key="4">
    <source>
        <dbReference type="Proteomes" id="UP001223646"/>
    </source>
</evidence>
<feature type="region of interest" description="Disordered" evidence="1">
    <location>
        <begin position="1"/>
        <end position="31"/>
    </location>
</feature>
<comment type="caution">
    <text evidence="3">The sequence shown here is derived from an EMBL/GenBank/DDBJ whole genome shotgun (WGS) entry which is preliminary data.</text>
</comment>
<accession>A0AAW9SR45</accession>
<reference evidence="3" key="1">
    <citation type="submission" date="2023-05" db="EMBL/GenBank/DDBJ databases">
        <authorList>
            <person name="Du J."/>
        </authorList>
    </citation>
    <scope>NUCLEOTIDE SEQUENCE</scope>
    <source>
        <strain evidence="3">UMB1064</strain>
    </source>
</reference>
<evidence type="ECO:0000313" key="3">
    <source>
        <dbReference type="EMBL" id="MEO3717660.1"/>
    </source>
</evidence>
<dbReference type="SUPFAM" id="SSF53474">
    <property type="entry name" value="alpha/beta-Hydrolases"/>
    <property type="match status" value="1"/>
</dbReference>
<dbReference type="Pfam" id="PF12697">
    <property type="entry name" value="Abhydrolase_6"/>
    <property type="match status" value="1"/>
</dbReference>
<organism evidence="3 4">
    <name type="scientific">Corynebacterium amycolatum</name>
    <dbReference type="NCBI Taxonomy" id="43765"/>
    <lineage>
        <taxon>Bacteria</taxon>
        <taxon>Bacillati</taxon>
        <taxon>Actinomycetota</taxon>
        <taxon>Actinomycetes</taxon>
        <taxon>Mycobacteriales</taxon>
        <taxon>Corynebacteriaceae</taxon>
        <taxon>Corynebacterium</taxon>
    </lineage>
</organism>
<dbReference type="Gene3D" id="3.40.50.1820">
    <property type="entry name" value="alpha/beta hydrolase"/>
    <property type="match status" value="1"/>
</dbReference>
<reference evidence="3" key="2">
    <citation type="submission" date="2024-05" db="EMBL/GenBank/DDBJ databases">
        <authorList>
            <person name="Wolfe A."/>
        </authorList>
    </citation>
    <scope>NUCLEOTIDE SEQUENCE</scope>
    <source>
        <strain evidence="3">UMB1064</strain>
    </source>
</reference>
<keyword evidence="3" id="KW-0378">Hydrolase</keyword>
<dbReference type="Proteomes" id="UP001223646">
    <property type="component" value="Unassembled WGS sequence"/>
</dbReference>
<dbReference type="InterPro" id="IPR029058">
    <property type="entry name" value="AB_hydrolase_fold"/>
</dbReference>
<feature type="domain" description="AB hydrolase-1" evidence="2">
    <location>
        <begin position="36"/>
        <end position="225"/>
    </location>
</feature>
<protein>
    <submittedName>
        <fullName evidence="3">Alpha/beta hydrolase</fullName>
    </submittedName>
</protein>
<dbReference type="AlphaFoldDB" id="A0AAW9SR45"/>
<sequence length="257" mass="27828">MRNRPLLTRIFPPTAAHPSSPNPSPASGDLRDPVPVIALHGTLDSPGAWAPLADGLRARGRRVYVPAYGDRGTAALVDSVAEVESYINGVCTETNSDTVDIVAHSQGGLLAFLLFTRLANHECERFSFRRVISVSGSVGGVNLTEISRILGWWNGAPARWLMGPALADQIAVAAGKYELPAANTAPHLRGRKAATPDWINVISHHDRLVIPWSDTAQSFLPDSQTVLLETELEGRSVAHWKQQTDPEVIELITRLLA</sequence>
<dbReference type="RefSeq" id="WP_284826314.1">
    <property type="nucleotide sequence ID" value="NZ_JASOOY020000031.1"/>
</dbReference>